<reference evidence="1" key="1">
    <citation type="submission" date="2014-11" db="EMBL/GenBank/DDBJ databases">
        <authorList>
            <person name="Amaro Gonzalez C."/>
        </authorList>
    </citation>
    <scope>NUCLEOTIDE SEQUENCE</scope>
</reference>
<name>A0A0E9WJX8_ANGAN</name>
<evidence type="ECO:0000313" key="1">
    <source>
        <dbReference type="EMBL" id="JAH90667.1"/>
    </source>
</evidence>
<dbReference type="AlphaFoldDB" id="A0A0E9WJX8"/>
<sequence length="40" mass="4717">MVPPFICWNAERLILMICDMQARSFTIKLMPMPMDPSKEM</sequence>
<protein>
    <submittedName>
        <fullName evidence="1">Uncharacterized protein</fullName>
    </submittedName>
</protein>
<proteinExistence type="predicted"/>
<reference evidence="1" key="2">
    <citation type="journal article" date="2015" name="Fish Shellfish Immunol.">
        <title>Early steps in the European eel (Anguilla anguilla)-Vibrio vulnificus interaction in the gills: Role of the RtxA13 toxin.</title>
        <authorList>
            <person name="Callol A."/>
            <person name="Pajuelo D."/>
            <person name="Ebbesson L."/>
            <person name="Teles M."/>
            <person name="MacKenzie S."/>
            <person name="Amaro C."/>
        </authorList>
    </citation>
    <scope>NUCLEOTIDE SEQUENCE</scope>
</reference>
<organism evidence="1">
    <name type="scientific">Anguilla anguilla</name>
    <name type="common">European freshwater eel</name>
    <name type="synonym">Muraena anguilla</name>
    <dbReference type="NCBI Taxonomy" id="7936"/>
    <lineage>
        <taxon>Eukaryota</taxon>
        <taxon>Metazoa</taxon>
        <taxon>Chordata</taxon>
        <taxon>Craniata</taxon>
        <taxon>Vertebrata</taxon>
        <taxon>Euteleostomi</taxon>
        <taxon>Actinopterygii</taxon>
        <taxon>Neopterygii</taxon>
        <taxon>Teleostei</taxon>
        <taxon>Anguilliformes</taxon>
        <taxon>Anguillidae</taxon>
        <taxon>Anguilla</taxon>
    </lineage>
</organism>
<dbReference type="EMBL" id="GBXM01017910">
    <property type="protein sequence ID" value="JAH90667.1"/>
    <property type="molecule type" value="Transcribed_RNA"/>
</dbReference>
<accession>A0A0E9WJX8</accession>